<keyword evidence="1" id="KW-0732">Signal</keyword>
<dbReference type="InterPro" id="IPR001736">
    <property type="entry name" value="PLipase_D/transphosphatidylase"/>
</dbReference>
<sequence length="512" mass="58844">MLRLLLSAATAMSLSFMMAGCNWVYWDEDFDSYKDLSLTNPYPFHKVDHFDPQTGAERNEVMVLNNGLVALQARIDMIRRAKQTIEVEYFIFSPDMSGKILVQELVDAAKRGVNVRILIDKSATVFEFDEFYAEGLKPYGIEVRYYNAAPIYYVSTINFRNHRKLLVVDDREAITGGRNVENDYYDLSEHYNFLDRDLYVKGSIAKAMRASFDAFFEHEISERYQAPEIPSSRIELQKYERKMSDVKAFLAHNPHEAETRAKIEAIARPVLASKPLYSCPEMTFTSDAPGGSFWTRFKDPYSDNYRFLRKTIFDKVMTVDKGLILASPYLLNNRKSEHLMHVLLDKNIDMTLYSNSLSSTDATYVAAQLYTHVYDWQAKGMKVYLHAGEWLDEMTTISPSIQSARWGMHAKTQVYKRSGAGQNEIMVGTYNIDNRSNHYNAEMALFCRGNDLLVTEVEQSILSRANNGYQIVGKNQAVDSERKAVNVYGAGDPDTTKMKFMWLPSWLFNFLL</sequence>
<dbReference type="PANTHER" id="PTHR21248:SF12">
    <property type="entry name" value="CARDIOLIPIN SYNTHASE C"/>
    <property type="match status" value="1"/>
</dbReference>
<dbReference type="InterPro" id="IPR025202">
    <property type="entry name" value="PLD-like_dom"/>
</dbReference>
<accession>A0ABX5GCP6</accession>
<evidence type="ECO:0000259" key="2">
    <source>
        <dbReference type="PROSITE" id="PS50035"/>
    </source>
</evidence>
<dbReference type="Proteomes" id="UP000241566">
    <property type="component" value="Unassembled WGS sequence"/>
</dbReference>
<dbReference type="RefSeq" id="WP_080892226.1">
    <property type="nucleotide sequence ID" value="NZ_PYOI01000028.1"/>
</dbReference>
<feature type="chain" id="PRO_5045107895" evidence="1">
    <location>
        <begin position="20"/>
        <end position="512"/>
    </location>
</feature>
<feature type="signal peptide" evidence="1">
    <location>
        <begin position="1"/>
        <end position="19"/>
    </location>
</feature>
<evidence type="ECO:0000256" key="1">
    <source>
        <dbReference type="SAM" id="SignalP"/>
    </source>
</evidence>
<dbReference type="PROSITE" id="PS50035">
    <property type="entry name" value="PLD"/>
    <property type="match status" value="1"/>
</dbReference>
<protein>
    <submittedName>
        <fullName evidence="3">Phospholipase</fullName>
    </submittedName>
</protein>
<reference evidence="3 4" key="1">
    <citation type="submission" date="2018-01" db="EMBL/GenBank/DDBJ databases">
        <title>Whole genome sequencing of Histamine producing bacteria.</title>
        <authorList>
            <person name="Butler K."/>
        </authorList>
    </citation>
    <scope>NUCLEOTIDE SEQUENCE [LARGE SCALE GENOMIC DNA]</scope>
    <source>
        <strain evidence="3 4">ATCC 25521</strain>
    </source>
</reference>
<comment type="caution">
    <text evidence="3">The sequence shown here is derived from an EMBL/GenBank/DDBJ whole genome shotgun (WGS) entry which is preliminary data.</text>
</comment>
<dbReference type="CDD" id="cd09111">
    <property type="entry name" value="PLDc_ymdC_like_1"/>
    <property type="match status" value="1"/>
</dbReference>
<evidence type="ECO:0000313" key="4">
    <source>
        <dbReference type="Proteomes" id="UP000241566"/>
    </source>
</evidence>
<gene>
    <name evidence="3" type="ORF">CTM94_16320</name>
</gene>
<dbReference type="EMBL" id="PYOI01000028">
    <property type="protein sequence ID" value="PSV79335.1"/>
    <property type="molecule type" value="Genomic_DNA"/>
</dbReference>
<keyword evidence="4" id="KW-1185">Reference proteome</keyword>
<name>A0ABX5GCP6_PHOLE</name>
<feature type="domain" description="PLD phosphodiesterase" evidence="2">
    <location>
        <begin position="157"/>
        <end position="184"/>
    </location>
</feature>
<dbReference type="PANTHER" id="PTHR21248">
    <property type="entry name" value="CARDIOLIPIN SYNTHASE"/>
    <property type="match status" value="1"/>
</dbReference>
<dbReference type="PROSITE" id="PS51257">
    <property type="entry name" value="PROKAR_LIPOPROTEIN"/>
    <property type="match status" value="1"/>
</dbReference>
<dbReference type="SUPFAM" id="SSF56024">
    <property type="entry name" value="Phospholipase D/nuclease"/>
    <property type="match status" value="2"/>
</dbReference>
<proteinExistence type="predicted"/>
<organism evidence="3 4">
    <name type="scientific">Photobacterium leiognathi</name>
    <dbReference type="NCBI Taxonomy" id="553611"/>
    <lineage>
        <taxon>Bacteria</taxon>
        <taxon>Pseudomonadati</taxon>
        <taxon>Pseudomonadota</taxon>
        <taxon>Gammaproteobacteria</taxon>
        <taxon>Vibrionales</taxon>
        <taxon>Vibrionaceae</taxon>
        <taxon>Photobacterium</taxon>
    </lineage>
</organism>
<dbReference type="Gene3D" id="3.30.870.10">
    <property type="entry name" value="Endonuclease Chain A"/>
    <property type="match status" value="2"/>
</dbReference>
<dbReference type="SMART" id="SM00155">
    <property type="entry name" value="PLDc"/>
    <property type="match status" value="1"/>
</dbReference>
<dbReference type="Pfam" id="PF13091">
    <property type="entry name" value="PLDc_2"/>
    <property type="match status" value="1"/>
</dbReference>
<evidence type="ECO:0000313" key="3">
    <source>
        <dbReference type="EMBL" id="PSV79335.1"/>
    </source>
</evidence>